<dbReference type="HOGENOM" id="CLU_057431_2_0_1"/>
<dbReference type="GO" id="GO:0008270">
    <property type="term" value="F:zinc ion binding"/>
    <property type="evidence" value="ECO:0007669"/>
    <property type="project" value="UniProtKB-KW"/>
</dbReference>
<keyword evidence="2" id="KW-0479">Metal-binding</keyword>
<dbReference type="InterPro" id="IPR036236">
    <property type="entry name" value="Znf_C2H2_sf"/>
</dbReference>
<dbReference type="EMBL" id="GL376558">
    <property type="status" value="NOT_ANNOTATED_CDS"/>
    <property type="molecule type" value="Genomic_DNA"/>
</dbReference>
<evidence type="ECO:0000256" key="6">
    <source>
        <dbReference type="ARBA" id="ARBA00023015"/>
    </source>
</evidence>
<evidence type="ECO:0000256" key="7">
    <source>
        <dbReference type="ARBA" id="ARBA00023163"/>
    </source>
</evidence>
<feature type="domain" description="C2H2-type" evidence="10">
    <location>
        <begin position="75"/>
        <end position="104"/>
    </location>
</feature>
<accession>K3WUX0</accession>
<feature type="domain" description="C2H2-type" evidence="10">
    <location>
        <begin position="105"/>
        <end position="135"/>
    </location>
</feature>
<evidence type="ECO:0000256" key="9">
    <source>
        <dbReference type="PROSITE-ProRule" id="PRU00042"/>
    </source>
</evidence>
<evidence type="ECO:0000313" key="12">
    <source>
        <dbReference type="Proteomes" id="UP000019132"/>
    </source>
</evidence>
<dbReference type="GO" id="GO:0005634">
    <property type="term" value="C:nucleus"/>
    <property type="evidence" value="ECO:0007669"/>
    <property type="project" value="UniProtKB-SubCell"/>
</dbReference>
<evidence type="ECO:0000313" key="11">
    <source>
        <dbReference type="EnsemblProtists" id="PYU1_T008767"/>
    </source>
</evidence>
<dbReference type="eggNOG" id="KOG1721">
    <property type="taxonomic scope" value="Eukaryota"/>
</dbReference>
<dbReference type="EnsemblProtists" id="PYU1_T008767">
    <property type="protein sequence ID" value="PYU1_T008767"/>
    <property type="gene ID" value="PYU1_G008749"/>
</dbReference>
<dbReference type="FunFam" id="3.30.160.60:FF:000072">
    <property type="entry name" value="zinc finger protein 143 isoform X1"/>
    <property type="match status" value="1"/>
</dbReference>
<keyword evidence="3" id="KW-0677">Repeat</keyword>
<reference evidence="12" key="2">
    <citation type="submission" date="2010-04" db="EMBL/GenBank/DDBJ databases">
        <authorList>
            <person name="Buell R."/>
            <person name="Hamilton J."/>
            <person name="Hostetler J."/>
        </authorList>
    </citation>
    <scope>NUCLEOTIDE SEQUENCE [LARGE SCALE GENOMIC DNA]</scope>
    <source>
        <strain evidence="12">DAOM:BR144</strain>
    </source>
</reference>
<protein>
    <recommendedName>
        <fullName evidence="10">C2H2-type domain-containing protein</fullName>
    </recommendedName>
</protein>
<sequence>MTMNDILSEDTSIQHHCPEPGCTRRFNRKYTLAEHMKTHTGERPHICPLRSCAKSFSTSGNLSRHKRLHGYIEPLPCPVQGCICTFPSNNKLQKHMKFHYGSDVKVCPATGCGKTFSTTGNLNRHVKAMHSEQDMEPKYSGCYASNARSSPVGTDQWTYQQTTPRGYFEPETIWSRGSFTHDRSQYASSGVIYQGNPWNTEVVDALSAFFDEQEAATASPPMDKYNFGVFQSSLQYEFRS</sequence>
<proteinExistence type="predicted"/>
<dbReference type="PANTHER" id="PTHR46179:SF13">
    <property type="entry name" value="C2H2-TYPE DOMAIN-CONTAINING PROTEIN"/>
    <property type="match status" value="1"/>
</dbReference>
<dbReference type="PANTHER" id="PTHR46179">
    <property type="entry name" value="ZINC FINGER PROTEIN"/>
    <property type="match status" value="1"/>
</dbReference>
<dbReference type="InParanoid" id="K3WUX0"/>
<keyword evidence="6" id="KW-0805">Transcription regulation</keyword>
<dbReference type="SMART" id="SM00355">
    <property type="entry name" value="ZnF_C2H2"/>
    <property type="match status" value="4"/>
</dbReference>
<dbReference type="SUPFAM" id="SSF57667">
    <property type="entry name" value="beta-beta-alpha zinc fingers"/>
    <property type="match status" value="2"/>
</dbReference>
<keyword evidence="5" id="KW-0862">Zinc</keyword>
<evidence type="ECO:0000256" key="2">
    <source>
        <dbReference type="ARBA" id="ARBA00022723"/>
    </source>
</evidence>
<dbReference type="VEuPathDB" id="FungiDB:PYU1_G008749"/>
<dbReference type="Pfam" id="PF00096">
    <property type="entry name" value="zf-C2H2"/>
    <property type="match status" value="3"/>
</dbReference>
<reference evidence="11" key="3">
    <citation type="submission" date="2015-02" db="UniProtKB">
        <authorList>
            <consortium name="EnsemblProtists"/>
        </authorList>
    </citation>
    <scope>IDENTIFICATION</scope>
    <source>
        <strain evidence="11">DAOM BR144</strain>
    </source>
</reference>
<dbReference type="InterPro" id="IPR051061">
    <property type="entry name" value="Zinc_finger_trans_reg"/>
</dbReference>
<dbReference type="STRING" id="431595.K3WUX0"/>
<keyword evidence="8" id="KW-0539">Nucleus</keyword>
<keyword evidence="4 9" id="KW-0863">Zinc-finger</keyword>
<dbReference type="PROSITE" id="PS50157">
    <property type="entry name" value="ZINC_FINGER_C2H2_2"/>
    <property type="match status" value="4"/>
</dbReference>
<evidence type="ECO:0000256" key="4">
    <source>
        <dbReference type="ARBA" id="ARBA00022771"/>
    </source>
</evidence>
<evidence type="ECO:0000256" key="5">
    <source>
        <dbReference type="ARBA" id="ARBA00022833"/>
    </source>
</evidence>
<evidence type="ECO:0000256" key="3">
    <source>
        <dbReference type="ARBA" id="ARBA00022737"/>
    </source>
</evidence>
<organism evidence="11 12">
    <name type="scientific">Globisporangium ultimum (strain ATCC 200006 / CBS 805.95 / DAOM BR144)</name>
    <name type="common">Pythium ultimum</name>
    <dbReference type="NCBI Taxonomy" id="431595"/>
    <lineage>
        <taxon>Eukaryota</taxon>
        <taxon>Sar</taxon>
        <taxon>Stramenopiles</taxon>
        <taxon>Oomycota</taxon>
        <taxon>Peronosporomycetes</taxon>
        <taxon>Pythiales</taxon>
        <taxon>Pythiaceae</taxon>
        <taxon>Globisporangium</taxon>
    </lineage>
</organism>
<dbReference type="InterPro" id="IPR013087">
    <property type="entry name" value="Znf_C2H2_type"/>
</dbReference>
<dbReference type="FunFam" id="3.30.160.60:FF:000624">
    <property type="entry name" value="zinc finger protein 697"/>
    <property type="match status" value="1"/>
</dbReference>
<feature type="domain" description="C2H2-type" evidence="10">
    <location>
        <begin position="15"/>
        <end position="44"/>
    </location>
</feature>
<dbReference type="GO" id="GO:0006357">
    <property type="term" value="P:regulation of transcription by RNA polymerase II"/>
    <property type="evidence" value="ECO:0007669"/>
    <property type="project" value="TreeGrafter"/>
</dbReference>
<dbReference type="PROSITE" id="PS00028">
    <property type="entry name" value="ZINC_FINGER_C2H2_1"/>
    <property type="match status" value="4"/>
</dbReference>
<reference evidence="12" key="1">
    <citation type="journal article" date="2010" name="Genome Biol.">
        <title>Genome sequence of the necrotrophic plant pathogen Pythium ultimum reveals original pathogenicity mechanisms and effector repertoire.</title>
        <authorList>
            <person name="Levesque C.A."/>
            <person name="Brouwer H."/>
            <person name="Cano L."/>
            <person name="Hamilton J.P."/>
            <person name="Holt C."/>
            <person name="Huitema E."/>
            <person name="Raffaele S."/>
            <person name="Robideau G.P."/>
            <person name="Thines M."/>
            <person name="Win J."/>
            <person name="Zerillo M.M."/>
            <person name="Beakes G.W."/>
            <person name="Boore J.L."/>
            <person name="Busam D."/>
            <person name="Dumas B."/>
            <person name="Ferriera S."/>
            <person name="Fuerstenberg S.I."/>
            <person name="Gachon C.M."/>
            <person name="Gaulin E."/>
            <person name="Govers F."/>
            <person name="Grenville-Briggs L."/>
            <person name="Horner N."/>
            <person name="Hostetler J."/>
            <person name="Jiang R.H."/>
            <person name="Johnson J."/>
            <person name="Krajaejun T."/>
            <person name="Lin H."/>
            <person name="Meijer H.J."/>
            <person name="Moore B."/>
            <person name="Morris P."/>
            <person name="Phuntmart V."/>
            <person name="Puiu D."/>
            <person name="Shetty J."/>
            <person name="Stajich J.E."/>
            <person name="Tripathy S."/>
            <person name="Wawra S."/>
            <person name="van West P."/>
            <person name="Whitty B.R."/>
            <person name="Coutinho P.M."/>
            <person name="Henrissat B."/>
            <person name="Martin F."/>
            <person name="Thomas P.D."/>
            <person name="Tyler B.M."/>
            <person name="De Vries R.P."/>
            <person name="Kamoun S."/>
            <person name="Yandell M."/>
            <person name="Tisserat N."/>
            <person name="Buell C.R."/>
        </authorList>
    </citation>
    <scope>NUCLEOTIDE SEQUENCE</scope>
    <source>
        <strain evidence="12">DAOM:BR144</strain>
    </source>
</reference>
<name>K3WUX0_GLOUD</name>
<dbReference type="AlphaFoldDB" id="K3WUX0"/>
<evidence type="ECO:0000256" key="8">
    <source>
        <dbReference type="ARBA" id="ARBA00023242"/>
    </source>
</evidence>
<keyword evidence="7" id="KW-0804">Transcription</keyword>
<dbReference type="Proteomes" id="UP000019132">
    <property type="component" value="Unassembled WGS sequence"/>
</dbReference>
<dbReference type="Gene3D" id="3.30.160.60">
    <property type="entry name" value="Classic Zinc Finger"/>
    <property type="match status" value="3"/>
</dbReference>
<evidence type="ECO:0000259" key="10">
    <source>
        <dbReference type="PROSITE" id="PS50157"/>
    </source>
</evidence>
<comment type="subcellular location">
    <subcellularLocation>
        <location evidence="1">Nucleus</location>
    </subcellularLocation>
</comment>
<feature type="domain" description="C2H2-type" evidence="10">
    <location>
        <begin position="45"/>
        <end position="74"/>
    </location>
</feature>
<keyword evidence="12" id="KW-1185">Reference proteome</keyword>
<evidence type="ECO:0000256" key="1">
    <source>
        <dbReference type="ARBA" id="ARBA00004123"/>
    </source>
</evidence>